<dbReference type="EMBL" id="KB207240">
    <property type="protein sequence ID" value="ELP83673.1"/>
    <property type="molecule type" value="Genomic_DNA"/>
</dbReference>
<feature type="domain" description="SEC7" evidence="2">
    <location>
        <begin position="454"/>
        <end position="697"/>
    </location>
</feature>
<organism evidence="3 4">
    <name type="scientific">Entamoeba invadens IP1</name>
    <dbReference type="NCBI Taxonomy" id="370355"/>
    <lineage>
        <taxon>Eukaryota</taxon>
        <taxon>Amoebozoa</taxon>
        <taxon>Evosea</taxon>
        <taxon>Archamoebae</taxon>
        <taxon>Mastigamoebida</taxon>
        <taxon>Entamoebidae</taxon>
        <taxon>Entamoeba</taxon>
    </lineage>
</organism>
<dbReference type="InterPro" id="IPR032691">
    <property type="entry name" value="Mon2/Sec7/BIG1-like_HUS"/>
</dbReference>
<dbReference type="PROSITE" id="PS50190">
    <property type="entry name" value="SEC7"/>
    <property type="match status" value="1"/>
</dbReference>
<dbReference type="GeneID" id="14882725"/>
<evidence type="ECO:0000256" key="1">
    <source>
        <dbReference type="SAM" id="MobiDB-lite"/>
    </source>
</evidence>
<dbReference type="InterPro" id="IPR016024">
    <property type="entry name" value="ARM-type_fold"/>
</dbReference>
<evidence type="ECO:0000259" key="2">
    <source>
        <dbReference type="PROSITE" id="PS50190"/>
    </source>
</evidence>
<evidence type="ECO:0000313" key="4">
    <source>
        <dbReference type="Proteomes" id="UP000014680"/>
    </source>
</evidence>
<reference evidence="3 4" key="1">
    <citation type="submission" date="2012-10" db="EMBL/GenBank/DDBJ databases">
        <authorList>
            <person name="Zafar N."/>
            <person name="Inman J."/>
            <person name="Hall N."/>
            <person name="Lorenzi H."/>
            <person name="Caler E."/>
        </authorList>
    </citation>
    <scope>NUCLEOTIDE SEQUENCE [LARGE SCALE GENOMIC DNA]</scope>
    <source>
        <strain evidence="3 4">IP1</strain>
    </source>
</reference>
<dbReference type="GO" id="GO:0032012">
    <property type="term" value="P:regulation of ARF protein signal transduction"/>
    <property type="evidence" value="ECO:0007669"/>
    <property type="project" value="InterPro"/>
</dbReference>
<dbReference type="OrthoDB" id="430364at2759"/>
<dbReference type="VEuPathDB" id="AmoebaDB:EIN_467870"/>
<dbReference type="SUPFAM" id="SSF48425">
    <property type="entry name" value="Sec7 domain"/>
    <property type="match status" value="1"/>
</dbReference>
<protein>
    <submittedName>
        <fullName evidence="3">Guanyl-nucleotide exchange factor, putative</fullName>
    </submittedName>
</protein>
<sequence length="1434" mass="162672">MQSSPSRSPVAPPDPIPIPDPASKQSLLVETVETLLYRVSKEGSIVKQVSKILSEQLAEITSDTTQFVTCIFQDLTQNIFLQLFDAILQDKDRKSILTHVVTIITPDLMTPHTLSLLCSSMLSILPYSSGGILPIILTSFNNLSKSFLHEEVYSLLISTLFDLHLVLLPNAQETAMVKDLIKSFLVNAPLLKFPEGKIPPVVSLLTTVSRYAVVDWCSPDAVRTREILDNKYQLSIDIKAKIKNDAEKHREEKMKYVKGLSEENKKYTTSRAHAHAVKCILMVLSEADHTQLQSYDMWKQPIVDCLIDNGFTTEPQKYIPAVKIFVEIMSSPILHLKGLSVVLDRLYLFVLNSQISTSQQKQLTLEMLVSLTEKSECVLSMFKLYDCNYKAPNVVYSLIKTLSDVVDGKMKSNEKYVSKQFDIDNRMRALKCILNIIDGVSETIASGIEYKKEGIEAKIDRKVMLEQGIQIFNKEYIEGINFFVRHSYCKDNKKDIAEFLLTTPGVDKRKMTEYLTSIGKEVPEVLNNLMKDIDFTGERFDDALQRMFRIFCTPGEVHIVDNIIPRFAERYVECNQSLHLSIEDVSLLTTSVIGIAMDTSNKEMTLKKFQEMVSGIKGDVDIEGLYKRASSGMFAVSDWLLGVKRDNTEDLEMKEQMLRTMSGIDTNMLKIRKTEDETFSSITSELVEMFLRSVTSSCCDIFRKAFFNEETGDFVENSLKGMQKLIHCTSILKMSESDDLLSELSLWTVLLTPEMMRAKHVLAIRYIIQICKDEGMYILKGWVSCLKVISHLDHLNLLPKPKGVITELKEMPKNERDIEYIEYLGCFTFVNNDLRISNKQFDPKTLTTLKSFLQKQIGVMNDIFAKEAVASKENFFCFLNAMKTVVLSEINTLCPQMFLFTMLLHVLLMCVGRERSEIDDIIQIATEVYTKAGLHPHEVVSVEAVKALGMLHDKFYKNDDIINSLIVIMADSPIEKVREEVMKTITDVLEKHDVNKHINWTGILHIINLAGKDRNPVILKLGFSMLQMACTQANDTENKALVKYGLALFSRKILNEKMARDVIDMCRMYLKEDTTPEDIESGNLEIMYALGGVIGSQRIECGAEAMGIMRNLFDKISKIGVVEAVFDIITPQIYFNIENKEDWITPIGMTFALHLLELITSNKADIENVDIILNVIQMLAVKGGDICSSVNDILMKEVFEVMVGHQNCVLGTVKTIEFLKNHITSVILLQMNSKIKTPRKICNADNKCSTCKNVCTRHTMLPCLYCNDHVFCSEKCRKKFGNHKMAVKHFEYNSIKVKDLQKILALDLKIVMLLYNSVSDIVLKCNVDTLLDHFVNLLDDFAAGIGIFDKILADTFNMLLESSTKCFISFVLESQKFERLNDLFKLDIIFAQILCDSLIFERNSVLSEVKKSLDVSKLPTTANGKKLATRLLTL</sequence>
<feature type="region of interest" description="Disordered" evidence="1">
    <location>
        <begin position="1"/>
        <end position="22"/>
    </location>
</feature>
<proteinExistence type="predicted"/>
<dbReference type="SMART" id="SM00222">
    <property type="entry name" value="Sec7"/>
    <property type="match status" value="1"/>
</dbReference>
<dbReference type="InterPro" id="IPR035999">
    <property type="entry name" value="Sec7_dom_sf"/>
</dbReference>
<name>A0A0A1TWG4_ENTIV</name>
<dbReference type="PANTHER" id="PTHR10663:SF388">
    <property type="entry name" value="GOLGI-SPECIFIC BREFELDIN A-RESISTANCE GUANINE NUCLEOTIDE EXCHANGE FACTOR 1"/>
    <property type="match status" value="1"/>
</dbReference>
<dbReference type="SUPFAM" id="SSF48371">
    <property type="entry name" value="ARM repeat"/>
    <property type="match status" value="1"/>
</dbReference>
<dbReference type="RefSeq" id="XP_004183019.1">
    <property type="nucleotide sequence ID" value="XM_004182971.1"/>
</dbReference>
<dbReference type="Pfam" id="PF12783">
    <property type="entry name" value="Sec7-like_HUS"/>
    <property type="match status" value="1"/>
</dbReference>
<dbReference type="GO" id="GO:0005085">
    <property type="term" value="F:guanyl-nucleotide exchange factor activity"/>
    <property type="evidence" value="ECO:0007669"/>
    <property type="project" value="InterPro"/>
</dbReference>
<dbReference type="GO" id="GO:0005737">
    <property type="term" value="C:cytoplasm"/>
    <property type="evidence" value="ECO:0007669"/>
    <property type="project" value="UniProtKB-ARBA"/>
</dbReference>
<dbReference type="OMA" id="AHAVKCI"/>
<accession>A0A0A1TWG4</accession>
<evidence type="ECO:0000313" key="3">
    <source>
        <dbReference type="EMBL" id="ELP83673.1"/>
    </source>
</evidence>
<dbReference type="Gene3D" id="1.10.1000.11">
    <property type="entry name" value="Arf Nucleotide-binding Site Opener,domain 2"/>
    <property type="match status" value="1"/>
</dbReference>
<dbReference type="Pfam" id="PF01369">
    <property type="entry name" value="Sec7"/>
    <property type="match status" value="1"/>
</dbReference>
<dbReference type="GO" id="GO:0016192">
    <property type="term" value="P:vesicle-mediated transport"/>
    <property type="evidence" value="ECO:0007669"/>
    <property type="project" value="UniProtKB-ARBA"/>
</dbReference>
<dbReference type="PANTHER" id="PTHR10663">
    <property type="entry name" value="GUANYL-NUCLEOTIDE EXCHANGE FACTOR"/>
    <property type="match status" value="1"/>
</dbReference>
<dbReference type="KEGG" id="eiv:EIN_467870"/>
<dbReference type="InterPro" id="IPR023394">
    <property type="entry name" value="Sec7_C_sf"/>
</dbReference>
<gene>
    <name evidence="3" type="ORF">EIN_467870</name>
</gene>
<feature type="compositionally biased region" description="Pro residues" evidence="1">
    <location>
        <begin position="10"/>
        <end position="20"/>
    </location>
</feature>
<dbReference type="Proteomes" id="UP000014680">
    <property type="component" value="Unassembled WGS sequence"/>
</dbReference>
<dbReference type="InterPro" id="IPR000904">
    <property type="entry name" value="Sec7_dom"/>
</dbReference>
<keyword evidence="4" id="KW-1185">Reference proteome</keyword>
<dbReference type="GO" id="GO:0012505">
    <property type="term" value="C:endomembrane system"/>
    <property type="evidence" value="ECO:0007669"/>
    <property type="project" value="UniProtKB-ARBA"/>
</dbReference>
<dbReference type="Gene3D" id="1.10.220.20">
    <property type="match status" value="1"/>
</dbReference>